<organism evidence="1">
    <name type="scientific">Anguilla anguilla</name>
    <name type="common">European freshwater eel</name>
    <name type="synonym">Muraena anguilla</name>
    <dbReference type="NCBI Taxonomy" id="7936"/>
    <lineage>
        <taxon>Eukaryota</taxon>
        <taxon>Metazoa</taxon>
        <taxon>Chordata</taxon>
        <taxon>Craniata</taxon>
        <taxon>Vertebrata</taxon>
        <taxon>Euteleostomi</taxon>
        <taxon>Actinopterygii</taxon>
        <taxon>Neopterygii</taxon>
        <taxon>Teleostei</taxon>
        <taxon>Anguilliformes</taxon>
        <taxon>Anguillidae</taxon>
        <taxon>Anguilla</taxon>
    </lineage>
</organism>
<dbReference type="AlphaFoldDB" id="A0A0E9XSE4"/>
<proteinExistence type="predicted"/>
<sequence length="59" mass="7129">MLVYAADSSRVTLKDSYFIFVINRDSRQQKAKSYGEQKIKWQYDKYCYSNYVFERVALN</sequence>
<dbReference type="EMBL" id="GBXM01003827">
    <property type="protein sequence ID" value="JAI04751.1"/>
    <property type="molecule type" value="Transcribed_RNA"/>
</dbReference>
<name>A0A0E9XSE4_ANGAN</name>
<protein>
    <submittedName>
        <fullName evidence="1">Uncharacterized protein</fullName>
    </submittedName>
</protein>
<accession>A0A0E9XSE4</accession>
<reference evidence="1" key="1">
    <citation type="submission" date="2014-11" db="EMBL/GenBank/DDBJ databases">
        <authorList>
            <person name="Amaro Gonzalez C."/>
        </authorList>
    </citation>
    <scope>NUCLEOTIDE SEQUENCE</scope>
</reference>
<reference evidence="1" key="2">
    <citation type="journal article" date="2015" name="Fish Shellfish Immunol.">
        <title>Early steps in the European eel (Anguilla anguilla)-Vibrio vulnificus interaction in the gills: Role of the RtxA13 toxin.</title>
        <authorList>
            <person name="Callol A."/>
            <person name="Pajuelo D."/>
            <person name="Ebbesson L."/>
            <person name="Teles M."/>
            <person name="MacKenzie S."/>
            <person name="Amaro C."/>
        </authorList>
    </citation>
    <scope>NUCLEOTIDE SEQUENCE</scope>
</reference>
<evidence type="ECO:0000313" key="1">
    <source>
        <dbReference type="EMBL" id="JAI04751.1"/>
    </source>
</evidence>